<dbReference type="InterPro" id="IPR051262">
    <property type="entry name" value="SMP-30/CGR1_Lactonase"/>
</dbReference>
<dbReference type="PANTHER" id="PTHR47572">
    <property type="entry name" value="LIPOPROTEIN-RELATED"/>
    <property type="match status" value="1"/>
</dbReference>
<sequence length="298" mass="33016">MYQYIIRLVFVISFLFVFSTLSIGQQLVKENVEPQQITSNYEFTEGPLWHSSGYLLFSDIPANTVYKWSAEKGASTYLKPSGHANGLTFDNQGHLLLAQHDGAIARENERGEITVVIDNYKGKRLNSPNDLVVKSDGSIYFTDPSFGVSDEDKELAFQGVYRYSKKNGLQLLVDDFALPNGIVFSPDEEKLYVNDSKHNHIRVFKVKKDGTVGSGEVFATMESEGDGAADGMKVDKDGNLYSTGPGGLWIFSPSGELLQQLESPRITNLAWGGAENKTLFMTAPNAVYKLKMTKEGIQ</sequence>
<gene>
    <name evidence="3" type="ORF">G3569_06960</name>
</gene>
<dbReference type="InterPro" id="IPR013658">
    <property type="entry name" value="SGL"/>
</dbReference>
<evidence type="ECO:0000313" key="3">
    <source>
        <dbReference type="EMBL" id="NGP88088.1"/>
    </source>
</evidence>
<organism evidence="3 4">
    <name type="scientific">Fodinibius halophilus</name>
    <dbReference type="NCBI Taxonomy" id="1736908"/>
    <lineage>
        <taxon>Bacteria</taxon>
        <taxon>Pseudomonadati</taxon>
        <taxon>Balneolota</taxon>
        <taxon>Balneolia</taxon>
        <taxon>Balneolales</taxon>
        <taxon>Balneolaceae</taxon>
        <taxon>Fodinibius</taxon>
    </lineage>
</organism>
<dbReference type="AlphaFoldDB" id="A0A6M1SW17"/>
<reference evidence="3 4" key="1">
    <citation type="submission" date="2020-02" db="EMBL/GenBank/DDBJ databases">
        <title>Aliifodinibius halophilus 2W32, complete genome.</title>
        <authorList>
            <person name="Li Y."/>
            <person name="Wu S."/>
        </authorList>
    </citation>
    <scope>NUCLEOTIDE SEQUENCE [LARGE SCALE GENOMIC DNA]</scope>
    <source>
        <strain evidence="3 4">2W32</strain>
    </source>
</reference>
<evidence type="ECO:0000256" key="1">
    <source>
        <dbReference type="ARBA" id="ARBA00022801"/>
    </source>
</evidence>
<proteinExistence type="predicted"/>
<dbReference type="Pfam" id="PF08450">
    <property type="entry name" value="SGL"/>
    <property type="match status" value="1"/>
</dbReference>
<dbReference type="PANTHER" id="PTHR47572:SF4">
    <property type="entry name" value="LACTONASE DRP35"/>
    <property type="match status" value="1"/>
</dbReference>
<dbReference type="SUPFAM" id="SSF63829">
    <property type="entry name" value="Calcium-dependent phosphotriesterase"/>
    <property type="match status" value="1"/>
</dbReference>
<feature type="domain" description="SMP-30/Gluconolactonase/LRE-like region" evidence="2">
    <location>
        <begin position="43"/>
        <end position="283"/>
    </location>
</feature>
<protein>
    <submittedName>
        <fullName evidence="3">SMP-30/gluconolactonase/LRE family protein</fullName>
    </submittedName>
</protein>
<dbReference type="GO" id="GO:0016787">
    <property type="term" value="F:hydrolase activity"/>
    <property type="evidence" value="ECO:0007669"/>
    <property type="project" value="UniProtKB-KW"/>
</dbReference>
<keyword evidence="1" id="KW-0378">Hydrolase</keyword>
<dbReference type="InterPro" id="IPR011042">
    <property type="entry name" value="6-blade_b-propeller_TolB-like"/>
</dbReference>
<dbReference type="Proteomes" id="UP000479132">
    <property type="component" value="Unassembled WGS sequence"/>
</dbReference>
<comment type="caution">
    <text evidence="3">The sequence shown here is derived from an EMBL/GenBank/DDBJ whole genome shotgun (WGS) entry which is preliminary data.</text>
</comment>
<name>A0A6M1SW17_9BACT</name>
<keyword evidence="4" id="KW-1185">Reference proteome</keyword>
<evidence type="ECO:0000259" key="2">
    <source>
        <dbReference type="Pfam" id="PF08450"/>
    </source>
</evidence>
<evidence type="ECO:0000313" key="4">
    <source>
        <dbReference type="Proteomes" id="UP000479132"/>
    </source>
</evidence>
<dbReference type="Gene3D" id="2.120.10.30">
    <property type="entry name" value="TolB, C-terminal domain"/>
    <property type="match status" value="1"/>
</dbReference>
<dbReference type="EMBL" id="JAALLS010000007">
    <property type="protein sequence ID" value="NGP88088.1"/>
    <property type="molecule type" value="Genomic_DNA"/>
</dbReference>
<accession>A0A6M1SW17</accession>